<evidence type="ECO:0000256" key="4">
    <source>
        <dbReference type="SAM" id="SignalP"/>
    </source>
</evidence>
<dbReference type="GO" id="GO:0005576">
    <property type="term" value="C:extracellular region"/>
    <property type="evidence" value="ECO:0007669"/>
    <property type="project" value="UniProtKB-SubCell"/>
</dbReference>
<dbReference type="InterPro" id="IPR001073">
    <property type="entry name" value="C1q_dom"/>
</dbReference>
<dbReference type="AlphaFoldDB" id="A0A8B6GTZ1"/>
<dbReference type="PANTHER" id="PTHR22923:SF116">
    <property type="entry name" value="C1Q DOMAIN-CONTAINING PROTEIN"/>
    <property type="match status" value="1"/>
</dbReference>
<feature type="signal peptide" evidence="4">
    <location>
        <begin position="1"/>
        <end position="19"/>
    </location>
</feature>
<keyword evidence="7" id="KW-1185">Reference proteome</keyword>
<dbReference type="PANTHER" id="PTHR22923">
    <property type="entry name" value="CEREBELLIN-RELATED"/>
    <property type="match status" value="1"/>
</dbReference>
<dbReference type="Proteomes" id="UP000596742">
    <property type="component" value="Unassembled WGS sequence"/>
</dbReference>
<keyword evidence="3 4" id="KW-0732">Signal</keyword>
<sequence>MLLSHLVFSVFLSYTFVSSKHTITRPETIDPNELKREVRAHRETSAAVAFFAYRSGNLGISSRYGRTYRTIIYDRVDLNIGNAYNRHNDIVTAPSTGVYLFHVSTGVCFKSWAIIQLIQNGRIRDISMPDSSMNGGHFRNQATTSTPLYLVKGDSVYVRIGHAHAGQCIESNRDIRTSFSGVKIH</sequence>
<dbReference type="InterPro" id="IPR008983">
    <property type="entry name" value="Tumour_necrosis_fac-like_dom"/>
</dbReference>
<dbReference type="SMART" id="SM00110">
    <property type="entry name" value="C1Q"/>
    <property type="match status" value="1"/>
</dbReference>
<feature type="domain" description="C1q" evidence="5">
    <location>
        <begin position="43"/>
        <end position="185"/>
    </location>
</feature>
<evidence type="ECO:0000256" key="2">
    <source>
        <dbReference type="ARBA" id="ARBA00022525"/>
    </source>
</evidence>
<proteinExistence type="predicted"/>
<dbReference type="Pfam" id="PF00386">
    <property type="entry name" value="C1q"/>
    <property type="match status" value="1"/>
</dbReference>
<name>A0A8B6GTZ1_MYTGA</name>
<evidence type="ECO:0000313" key="6">
    <source>
        <dbReference type="EMBL" id="VDI69179.1"/>
    </source>
</evidence>
<feature type="chain" id="PRO_5032768011" description="C1q domain-containing protein" evidence="4">
    <location>
        <begin position="20"/>
        <end position="185"/>
    </location>
</feature>
<evidence type="ECO:0000256" key="3">
    <source>
        <dbReference type="ARBA" id="ARBA00022729"/>
    </source>
</evidence>
<comment type="subcellular location">
    <subcellularLocation>
        <location evidence="1">Secreted</location>
    </subcellularLocation>
</comment>
<evidence type="ECO:0000259" key="5">
    <source>
        <dbReference type="PROSITE" id="PS50871"/>
    </source>
</evidence>
<dbReference type="EMBL" id="UYJE01009010">
    <property type="protein sequence ID" value="VDI69179.1"/>
    <property type="molecule type" value="Genomic_DNA"/>
</dbReference>
<gene>
    <name evidence="6" type="ORF">MGAL_10B013334</name>
</gene>
<evidence type="ECO:0000313" key="7">
    <source>
        <dbReference type="Proteomes" id="UP000596742"/>
    </source>
</evidence>
<dbReference type="Gene3D" id="2.60.120.40">
    <property type="match status" value="1"/>
</dbReference>
<protein>
    <recommendedName>
        <fullName evidence="5">C1q domain-containing protein</fullName>
    </recommendedName>
</protein>
<dbReference type="OrthoDB" id="6060465at2759"/>
<evidence type="ECO:0000256" key="1">
    <source>
        <dbReference type="ARBA" id="ARBA00004613"/>
    </source>
</evidence>
<dbReference type="PROSITE" id="PS50871">
    <property type="entry name" value="C1Q"/>
    <property type="match status" value="1"/>
</dbReference>
<reference evidence="6" key="1">
    <citation type="submission" date="2018-11" db="EMBL/GenBank/DDBJ databases">
        <authorList>
            <person name="Alioto T."/>
            <person name="Alioto T."/>
        </authorList>
    </citation>
    <scope>NUCLEOTIDE SEQUENCE</scope>
</reference>
<keyword evidence="2" id="KW-0964">Secreted</keyword>
<accession>A0A8B6GTZ1</accession>
<dbReference type="InterPro" id="IPR050822">
    <property type="entry name" value="Cerebellin_Synaptic_Org"/>
</dbReference>
<comment type="caution">
    <text evidence="6">The sequence shown here is derived from an EMBL/GenBank/DDBJ whole genome shotgun (WGS) entry which is preliminary data.</text>
</comment>
<dbReference type="SUPFAM" id="SSF49842">
    <property type="entry name" value="TNF-like"/>
    <property type="match status" value="1"/>
</dbReference>
<organism evidence="6 7">
    <name type="scientific">Mytilus galloprovincialis</name>
    <name type="common">Mediterranean mussel</name>
    <dbReference type="NCBI Taxonomy" id="29158"/>
    <lineage>
        <taxon>Eukaryota</taxon>
        <taxon>Metazoa</taxon>
        <taxon>Spiralia</taxon>
        <taxon>Lophotrochozoa</taxon>
        <taxon>Mollusca</taxon>
        <taxon>Bivalvia</taxon>
        <taxon>Autobranchia</taxon>
        <taxon>Pteriomorphia</taxon>
        <taxon>Mytilida</taxon>
        <taxon>Mytiloidea</taxon>
        <taxon>Mytilidae</taxon>
        <taxon>Mytilinae</taxon>
        <taxon>Mytilus</taxon>
    </lineage>
</organism>